<evidence type="ECO:0000313" key="6">
    <source>
        <dbReference type="EMBL" id="MBC9178665.1"/>
    </source>
</evidence>
<dbReference type="Proteomes" id="UP000603940">
    <property type="component" value="Unassembled WGS sequence"/>
</dbReference>
<evidence type="ECO:0000256" key="5">
    <source>
        <dbReference type="SAM" id="Phobius"/>
    </source>
</evidence>
<name>A0ABR7RB56_9PROT</name>
<feature type="transmembrane region" description="Helical" evidence="5">
    <location>
        <begin position="104"/>
        <end position="123"/>
    </location>
</feature>
<dbReference type="InterPro" id="IPR032808">
    <property type="entry name" value="DoxX"/>
</dbReference>
<evidence type="ECO:0000313" key="7">
    <source>
        <dbReference type="Proteomes" id="UP000603940"/>
    </source>
</evidence>
<evidence type="ECO:0000256" key="2">
    <source>
        <dbReference type="ARBA" id="ARBA00022692"/>
    </source>
</evidence>
<organism evidence="6 7">
    <name type="scientific">Pseudoroseomonas ludipueritiae</name>
    <dbReference type="NCBI Taxonomy" id="198093"/>
    <lineage>
        <taxon>Bacteria</taxon>
        <taxon>Pseudomonadati</taxon>
        <taxon>Pseudomonadota</taxon>
        <taxon>Alphaproteobacteria</taxon>
        <taxon>Acetobacterales</taxon>
        <taxon>Acetobacteraceae</taxon>
        <taxon>Pseudoroseomonas</taxon>
    </lineage>
</organism>
<proteinExistence type="predicted"/>
<keyword evidence="3 5" id="KW-1133">Transmembrane helix</keyword>
<dbReference type="RefSeq" id="WP_187779750.1">
    <property type="nucleotide sequence ID" value="NZ_JACTUZ010000090.1"/>
</dbReference>
<reference evidence="6 7" key="1">
    <citation type="journal article" date="2009" name="Int. J. Syst. Evol. Microbiol.">
        <title>Transfer of Teichococcus ludipueritiae and Muricoccus roseus to the genus Roseomonas, as Roseomonas ludipueritiae comb. nov. and Roseomonas rosea comb. nov., respectively, and emended description of the genus Roseomonas.</title>
        <authorList>
            <person name="Sanchez-Porro C."/>
            <person name="Gallego V."/>
            <person name="Busse H.J."/>
            <person name="Kampfer P."/>
            <person name="Ventosa A."/>
        </authorList>
    </citation>
    <scope>NUCLEOTIDE SEQUENCE [LARGE SCALE GENOMIC DNA]</scope>
    <source>
        <strain evidence="6 7">DSM 14915</strain>
    </source>
</reference>
<keyword evidence="4 5" id="KW-0472">Membrane</keyword>
<comment type="caution">
    <text evidence="6">The sequence shown here is derived from an EMBL/GenBank/DDBJ whole genome shotgun (WGS) entry which is preliminary data.</text>
</comment>
<evidence type="ECO:0000256" key="1">
    <source>
        <dbReference type="ARBA" id="ARBA00004141"/>
    </source>
</evidence>
<dbReference type="Pfam" id="PF07681">
    <property type="entry name" value="DoxX"/>
    <property type="match status" value="1"/>
</dbReference>
<evidence type="ECO:0000256" key="4">
    <source>
        <dbReference type="ARBA" id="ARBA00023136"/>
    </source>
</evidence>
<keyword evidence="2 5" id="KW-0812">Transmembrane</keyword>
<feature type="transmembrane region" description="Helical" evidence="5">
    <location>
        <begin position="47"/>
        <end position="65"/>
    </location>
</feature>
<comment type="subcellular location">
    <subcellularLocation>
        <location evidence="1">Membrane</location>
        <topology evidence="1">Multi-pass membrane protein</topology>
    </subcellularLocation>
</comment>
<protein>
    <submittedName>
        <fullName evidence="6">DoxX family protein</fullName>
    </submittedName>
</protein>
<sequence>MARWHPLLAWIGLLGLCAAYIQGGLNKALDYPGAVAEAMHFGLPLPSVAAAMTIALELAASAMVLTGRLRWLGALLLAAFTLAATFIANRYWSLPVGQARFMTANAFYEHLGLAGAFLLVALWDRTPHEH</sequence>
<evidence type="ECO:0000256" key="3">
    <source>
        <dbReference type="ARBA" id="ARBA00022989"/>
    </source>
</evidence>
<dbReference type="EMBL" id="JACTUZ010000090">
    <property type="protein sequence ID" value="MBC9178665.1"/>
    <property type="molecule type" value="Genomic_DNA"/>
</dbReference>
<gene>
    <name evidence="6" type="ORF">IBL25_17100</name>
</gene>
<keyword evidence="7" id="KW-1185">Reference proteome</keyword>
<accession>A0ABR7RB56</accession>
<feature type="transmembrane region" description="Helical" evidence="5">
    <location>
        <begin position="72"/>
        <end position="92"/>
    </location>
</feature>